<reference evidence="2 3" key="1">
    <citation type="submission" date="2016-04" db="EMBL/GenBank/DDBJ databases">
        <title>The genome of Intoshia linei affirms orthonectids as highly simplified spiralians.</title>
        <authorList>
            <person name="Mikhailov K.V."/>
            <person name="Slusarev G.S."/>
            <person name="Nikitin M.A."/>
            <person name="Logacheva M.D."/>
            <person name="Penin A."/>
            <person name="Aleoshin V."/>
            <person name="Panchin Y.V."/>
        </authorList>
    </citation>
    <scope>NUCLEOTIDE SEQUENCE [LARGE SCALE GENOMIC DNA]</scope>
    <source>
        <strain evidence="2">Intl2013</strain>
        <tissue evidence="2">Whole animal</tissue>
    </source>
</reference>
<proteinExistence type="predicted"/>
<organism evidence="2 3">
    <name type="scientific">Intoshia linei</name>
    <dbReference type="NCBI Taxonomy" id="1819745"/>
    <lineage>
        <taxon>Eukaryota</taxon>
        <taxon>Metazoa</taxon>
        <taxon>Spiralia</taxon>
        <taxon>Lophotrochozoa</taxon>
        <taxon>Mesozoa</taxon>
        <taxon>Orthonectida</taxon>
        <taxon>Rhopaluridae</taxon>
        <taxon>Intoshia</taxon>
    </lineage>
</organism>
<accession>A0A177ARH9</accession>
<dbReference type="InterPro" id="IPR036770">
    <property type="entry name" value="Ankyrin_rpt-contain_sf"/>
</dbReference>
<evidence type="ECO:0000313" key="3">
    <source>
        <dbReference type="Proteomes" id="UP000078046"/>
    </source>
</evidence>
<evidence type="ECO:0000313" key="2">
    <source>
        <dbReference type="EMBL" id="OAF64599.1"/>
    </source>
</evidence>
<dbReference type="AlphaFoldDB" id="A0A177ARH9"/>
<dbReference type="InterPro" id="IPR002110">
    <property type="entry name" value="Ankyrin_rpt"/>
</dbReference>
<dbReference type="Pfam" id="PF13637">
    <property type="entry name" value="Ank_4"/>
    <property type="match status" value="1"/>
</dbReference>
<dbReference type="PROSITE" id="PS50088">
    <property type="entry name" value="ANK_REPEAT"/>
    <property type="match status" value="1"/>
</dbReference>
<sequence>MMSYDNTMEYIEKLHNCVVDNDIKEISSLLDSENAHIECRDQEGTTPLILAAAHNRAQVLELLIKRSANCSARNVVSRIHYI</sequence>
<name>A0A177ARH9_9BILA</name>
<dbReference type="SMART" id="SM00248">
    <property type="entry name" value="ANK"/>
    <property type="match status" value="1"/>
</dbReference>
<protein>
    <submittedName>
        <fullName evidence="2">Uncharacterized protein</fullName>
    </submittedName>
</protein>
<keyword evidence="1" id="KW-0040">ANK repeat</keyword>
<feature type="repeat" description="ANK" evidence="1">
    <location>
        <begin position="43"/>
        <end position="75"/>
    </location>
</feature>
<evidence type="ECO:0000256" key="1">
    <source>
        <dbReference type="PROSITE-ProRule" id="PRU00023"/>
    </source>
</evidence>
<keyword evidence="3" id="KW-1185">Reference proteome</keyword>
<dbReference type="SUPFAM" id="SSF48403">
    <property type="entry name" value="Ankyrin repeat"/>
    <property type="match status" value="1"/>
</dbReference>
<dbReference type="Gene3D" id="1.25.40.20">
    <property type="entry name" value="Ankyrin repeat-containing domain"/>
    <property type="match status" value="1"/>
</dbReference>
<dbReference type="OrthoDB" id="194358at2759"/>
<dbReference type="Proteomes" id="UP000078046">
    <property type="component" value="Unassembled WGS sequence"/>
</dbReference>
<gene>
    <name evidence="2" type="ORF">A3Q56_07685</name>
</gene>
<comment type="caution">
    <text evidence="2">The sequence shown here is derived from an EMBL/GenBank/DDBJ whole genome shotgun (WGS) entry which is preliminary data.</text>
</comment>
<dbReference type="PROSITE" id="PS50297">
    <property type="entry name" value="ANK_REP_REGION"/>
    <property type="match status" value="1"/>
</dbReference>
<dbReference type="EMBL" id="LWCA01001727">
    <property type="protein sequence ID" value="OAF64599.1"/>
    <property type="molecule type" value="Genomic_DNA"/>
</dbReference>